<comment type="caution">
    <text evidence="2">The sequence shown here is derived from an EMBL/GenBank/DDBJ whole genome shotgun (WGS) entry which is preliminary data.</text>
</comment>
<feature type="region of interest" description="Disordered" evidence="1">
    <location>
        <begin position="1"/>
        <end position="43"/>
    </location>
</feature>
<feature type="non-terminal residue" evidence="2">
    <location>
        <position position="1"/>
    </location>
</feature>
<evidence type="ECO:0000313" key="2">
    <source>
        <dbReference type="EMBL" id="KUM59391.1"/>
    </source>
</evidence>
<sequence>VVMSNNHRVKKKKKKKKKKRRISPLKTRGTNIHRPTAADEKVG</sequence>
<accession>A0A124GQW5</accession>
<keyword evidence="3" id="KW-1185">Reference proteome</keyword>
<dbReference type="AlphaFoldDB" id="A0A124GQW5"/>
<protein>
    <submittedName>
        <fullName evidence="2">Uncharacterized protein</fullName>
    </submittedName>
</protein>
<gene>
    <name evidence="2" type="ORF">ACN42_g7749</name>
</gene>
<proteinExistence type="predicted"/>
<evidence type="ECO:0000313" key="3">
    <source>
        <dbReference type="Proteomes" id="UP000055045"/>
    </source>
</evidence>
<dbReference type="EMBL" id="LLXE01000227">
    <property type="protein sequence ID" value="KUM59391.1"/>
    <property type="molecule type" value="Genomic_DNA"/>
</dbReference>
<reference evidence="2 3" key="1">
    <citation type="submission" date="2015-10" db="EMBL/GenBank/DDBJ databases">
        <title>Genome sequencing of Penicillium freii.</title>
        <authorList>
            <person name="Nguyen H.D."/>
            <person name="Visagie C.M."/>
            <person name="Seifert K.A."/>
        </authorList>
    </citation>
    <scope>NUCLEOTIDE SEQUENCE [LARGE SCALE GENOMIC DNA]</scope>
    <source>
        <strain evidence="2 3">DAOM 242723</strain>
    </source>
</reference>
<feature type="compositionally biased region" description="Basic residues" evidence="1">
    <location>
        <begin position="7"/>
        <end position="23"/>
    </location>
</feature>
<name>A0A124GQW5_PENFR</name>
<evidence type="ECO:0000256" key="1">
    <source>
        <dbReference type="SAM" id="MobiDB-lite"/>
    </source>
</evidence>
<organism evidence="2 3">
    <name type="scientific">Penicillium freii</name>
    <dbReference type="NCBI Taxonomy" id="48697"/>
    <lineage>
        <taxon>Eukaryota</taxon>
        <taxon>Fungi</taxon>
        <taxon>Dikarya</taxon>
        <taxon>Ascomycota</taxon>
        <taxon>Pezizomycotina</taxon>
        <taxon>Eurotiomycetes</taxon>
        <taxon>Eurotiomycetidae</taxon>
        <taxon>Eurotiales</taxon>
        <taxon>Aspergillaceae</taxon>
        <taxon>Penicillium</taxon>
    </lineage>
</organism>
<dbReference type="Proteomes" id="UP000055045">
    <property type="component" value="Unassembled WGS sequence"/>
</dbReference>